<reference evidence="1 2" key="1">
    <citation type="submission" date="2017-03" db="EMBL/GenBank/DDBJ databases">
        <title>WGS assembly of Porphyra umbilicalis.</title>
        <authorList>
            <person name="Brawley S.H."/>
            <person name="Blouin N.A."/>
            <person name="Ficko-Blean E."/>
            <person name="Wheeler G.L."/>
            <person name="Lohr M."/>
            <person name="Goodson H.V."/>
            <person name="Jenkins J.W."/>
            <person name="Blaby-Haas C.E."/>
            <person name="Helliwell K.E."/>
            <person name="Chan C."/>
            <person name="Marriage T."/>
            <person name="Bhattacharya D."/>
            <person name="Klein A.S."/>
            <person name="Badis Y."/>
            <person name="Brodie J."/>
            <person name="Cao Y."/>
            <person name="Collen J."/>
            <person name="Dittami S.M."/>
            <person name="Gachon C.M."/>
            <person name="Green B.R."/>
            <person name="Karpowicz S."/>
            <person name="Kim J.W."/>
            <person name="Kudahl U."/>
            <person name="Lin S."/>
            <person name="Michel G."/>
            <person name="Mittag M."/>
            <person name="Olson B.J."/>
            <person name="Pangilinan J."/>
            <person name="Peng Y."/>
            <person name="Qiu H."/>
            <person name="Shu S."/>
            <person name="Singer J.T."/>
            <person name="Smith A.G."/>
            <person name="Sprecher B.N."/>
            <person name="Wagner V."/>
            <person name="Wang W."/>
            <person name="Wang Z.-Y."/>
            <person name="Yan J."/>
            <person name="Yarish C."/>
            <person name="Zoeuner-Riek S."/>
            <person name="Zhuang Y."/>
            <person name="Zou Y."/>
            <person name="Lindquist E.A."/>
            <person name="Grimwood J."/>
            <person name="Barry K."/>
            <person name="Rokhsar D.S."/>
            <person name="Schmutz J."/>
            <person name="Stiller J.W."/>
            <person name="Grossman A.R."/>
            <person name="Prochnik S.E."/>
        </authorList>
    </citation>
    <scope>NUCLEOTIDE SEQUENCE [LARGE SCALE GENOMIC DNA]</scope>
    <source>
        <strain evidence="1">4086291</strain>
    </source>
</reference>
<evidence type="ECO:0000313" key="2">
    <source>
        <dbReference type="Proteomes" id="UP000218209"/>
    </source>
</evidence>
<dbReference type="AlphaFoldDB" id="A0A1X6PKL9"/>
<evidence type="ECO:0000313" key="1">
    <source>
        <dbReference type="EMBL" id="OSX81370.1"/>
    </source>
</evidence>
<organism evidence="1 2">
    <name type="scientific">Porphyra umbilicalis</name>
    <name type="common">Purple laver</name>
    <name type="synonym">Red alga</name>
    <dbReference type="NCBI Taxonomy" id="2786"/>
    <lineage>
        <taxon>Eukaryota</taxon>
        <taxon>Rhodophyta</taxon>
        <taxon>Bangiophyceae</taxon>
        <taxon>Bangiales</taxon>
        <taxon>Bangiaceae</taxon>
        <taxon>Porphyra</taxon>
    </lineage>
</organism>
<gene>
    <name evidence="1" type="ORF">BU14_0022s0090</name>
</gene>
<sequence>MVHAPSLFPHGGVMRAWRSFSCAGVWGVVARLVCGSHGGLAAREAPATGPV</sequence>
<accession>A0A1X6PKL9</accession>
<name>A0A1X6PKL9_PORUM</name>
<protein>
    <submittedName>
        <fullName evidence="1">Uncharacterized protein</fullName>
    </submittedName>
</protein>
<keyword evidence="2" id="KW-1185">Reference proteome</keyword>
<proteinExistence type="predicted"/>
<dbReference type="Proteomes" id="UP000218209">
    <property type="component" value="Unassembled WGS sequence"/>
</dbReference>
<dbReference type="EMBL" id="KV918763">
    <property type="protein sequence ID" value="OSX81370.1"/>
    <property type="molecule type" value="Genomic_DNA"/>
</dbReference>